<dbReference type="Pfam" id="PF00361">
    <property type="entry name" value="Proton_antipo_M"/>
    <property type="match status" value="1"/>
</dbReference>
<feature type="transmembrane region" description="Helical" evidence="5">
    <location>
        <begin position="81"/>
        <end position="99"/>
    </location>
</feature>
<keyword evidence="8" id="KW-0830">Ubiquinone</keyword>
<organism evidence="8">
    <name type="scientific">uncultured Acidimicrobiales bacterium</name>
    <dbReference type="NCBI Taxonomy" id="310071"/>
    <lineage>
        <taxon>Bacteria</taxon>
        <taxon>Bacillati</taxon>
        <taxon>Actinomycetota</taxon>
        <taxon>Acidimicrobiia</taxon>
        <taxon>Acidimicrobiales</taxon>
        <taxon>environmental samples</taxon>
    </lineage>
</organism>
<evidence type="ECO:0000259" key="7">
    <source>
        <dbReference type="Pfam" id="PF00361"/>
    </source>
</evidence>
<dbReference type="NCBIfam" id="TIGR01770">
    <property type="entry name" value="NDH_I_N"/>
    <property type="match status" value="1"/>
</dbReference>
<feature type="transmembrane region" description="Helical" evidence="5">
    <location>
        <begin position="164"/>
        <end position="188"/>
    </location>
</feature>
<accession>A0A6J4JGV3</accession>
<dbReference type="GO" id="GO:0050136">
    <property type="term" value="F:NADH dehydrogenase (quinone) (non-electrogenic) activity"/>
    <property type="evidence" value="ECO:0007669"/>
    <property type="project" value="UniProtKB-UniRule"/>
</dbReference>
<comment type="catalytic activity">
    <reaction evidence="5">
        <text>a quinone + NADH + 5 H(+)(in) = a quinol + NAD(+) + 4 H(+)(out)</text>
        <dbReference type="Rhea" id="RHEA:57888"/>
        <dbReference type="ChEBI" id="CHEBI:15378"/>
        <dbReference type="ChEBI" id="CHEBI:24646"/>
        <dbReference type="ChEBI" id="CHEBI:57540"/>
        <dbReference type="ChEBI" id="CHEBI:57945"/>
        <dbReference type="ChEBI" id="CHEBI:132124"/>
    </reaction>
</comment>
<feature type="transmembrane region" description="Helical" evidence="5">
    <location>
        <begin position="334"/>
        <end position="360"/>
    </location>
</feature>
<dbReference type="GO" id="GO:0048038">
    <property type="term" value="F:quinone binding"/>
    <property type="evidence" value="ECO:0007669"/>
    <property type="project" value="UniProtKB-KW"/>
</dbReference>
<feature type="transmembrane region" description="Helical" evidence="5">
    <location>
        <begin position="304"/>
        <end position="322"/>
    </location>
</feature>
<dbReference type="AlphaFoldDB" id="A0A6J4JGV3"/>
<evidence type="ECO:0000256" key="2">
    <source>
        <dbReference type="ARBA" id="ARBA00022692"/>
    </source>
</evidence>
<sequence>MPFTPPSLDYHALAPEIILTVVLAIVLVADLFLDTSRKWLLSNIAAFGLVAAMVPILSLALSGDDVRSMVGGAYVVDNFALVLKALFLGTGFVVLLMSINYVEDGDYYEGEFYFLLLCSLLGMVVMSSSRDLITIFVALETLSIPAYMLAGWRKRDLKSNEASLKYYLLGVLASAVMLYGMSLIYGFTGTTVLADIGEQMNGSAAEQPLVTMAIVFIIVGFAFKVSAVPFHSWAPDTYEGAPTPVTAFLSVASKTGGFVALLQLIFVGFFGRDDVWGPMFGILAALTMTVGNLIALRQTNIVRMLAYSSIAQAGYILVPFAIAGSNEGAAAQSAFTASVVYLLVYAAMNLGVFAIVIAVARKTRSGEITSYGGLYEYAPGLAVLMTIFLFSLAGIPPLAGLWAKLFIFRAVLDAGTAWALLLGVVAAVNSVIALFYYAAVAREMWMSPVPDGDRTPIRVPAPLITALGITAAVVVVVGVYPQAFANFGDLASLVP</sequence>
<feature type="transmembrane region" description="Helical" evidence="5">
    <location>
        <begin position="245"/>
        <end position="269"/>
    </location>
</feature>
<keyword evidence="8" id="KW-0560">Oxidoreductase</keyword>
<dbReference type="PANTHER" id="PTHR22773">
    <property type="entry name" value="NADH DEHYDROGENASE"/>
    <property type="match status" value="1"/>
</dbReference>
<dbReference type="GO" id="GO:0005886">
    <property type="term" value="C:plasma membrane"/>
    <property type="evidence" value="ECO:0007669"/>
    <property type="project" value="UniProtKB-SubCell"/>
</dbReference>
<feature type="transmembrane region" description="Helical" evidence="5">
    <location>
        <begin position="459"/>
        <end position="480"/>
    </location>
</feature>
<dbReference type="GO" id="GO:0012505">
    <property type="term" value="C:endomembrane system"/>
    <property type="evidence" value="ECO:0007669"/>
    <property type="project" value="UniProtKB-SubCell"/>
</dbReference>
<keyword evidence="5" id="KW-0874">Quinone</keyword>
<comment type="subcellular location">
    <subcellularLocation>
        <location evidence="5">Cell membrane</location>
        <topology evidence="5">Multi-pass membrane protein</topology>
    </subcellularLocation>
    <subcellularLocation>
        <location evidence="1">Endomembrane system</location>
        <topology evidence="1">Multi-pass membrane protein</topology>
    </subcellularLocation>
    <subcellularLocation>
        <location evidence="6">Membrane</location>
        <topology evidence="6">Multi-pass membrane protein</topology>
    </subcellularLocation>
</comment>
<name>A0A6J4JGV3_9ACTN</name>
<dbReference type="InterPro" id="IPR010096">
    <property type="entry name" value="NADH-Q_OxRdtase_suN/2"/>
</dbReference>
<dbReference type="EMBL" id="CADCTB010000227">
    <property type="protein sequence ID" value="CAA9279726.1"/>
    <property type="molecule type" value="Genomic_DNA"/>
</dbReference>
<evidence type="ECO:0000256" key="5">
    <source>
        <dbReference type="HAMAP-Rule" id="MF_00445"/>
    </source>
</evidence>
<evidence type="ECO:0000256" key="1">
    <source>
        <dbReference type="ARBA" id="ARBA00004127"/>
    </source>
</evidence>
<gene>
    <name evidence="5" type="primary">nuoN</name>
    <name evidence="8" type="ORF">AVDCRST_MAG10-3835</name>
</gene>
<dbReference type="HAMAP" id="MF_00445">
    <property type="entry name" value="NDH1_NuoN_1"/>
    <property type="match status" value="1"/>
</dbReference>
<feature type="transmembrane region" description="Helical" evidence="5">
    <location>
        <begin position="208"/>
        <end position="233"/>
    </location>
</feature>
<feature type="transmembrane region" description="Helical" evidence="5">
    <location>
        <begin position="111"/>
        <end position="127"/>
    </location>
</feature>
<feature type="transmembrane region" description="Helical" evidence="5">
    <location>
        <begin position="381"/>
        <end position="403"/>
    </location>
</feature>
<keyword evidence="5" id="KW-1003">Cell membrane</keyword>
<comment type="similarity">
    <text evidence="5">Belongs to the complex I subunit 2 family.</text>
</comment>
<comment type="subunit">
    <text evidence="5">NDH-1 is composed of 14 different subunits. Subunits NuoA, H, J, K, L, M, N constitute the membrane sector of the complex.</text>
</comment>
<protein>
    <recommendedName>
        <fullName evidence="5">NADH-quinone oxidoreductase subunit N</fullName>
        <ecNumber evidence="5">7.1.1.-</ecNumber>
    </recommendedName>
    <alternativeName>
        <fullName evidence="5">NADH dehydrogenase I subunit N</fullName>
    </alternativeName>
    <alternativeName>
        <fullName evidence="5">NDH-1 subunit N</fullName>
    </alternativeName>
</protein>
<keyword evidence="5" id="KW-0520">NAD</keyword>
<evidence type="ECO:0000313" key="8">
    <source>
        <dbReference type="EMBL" id="CAA9279726.1"/>
    </source>
</evidence>
<feature type="transmembrane region" description="Helical" evidence="5">
    <location>
        <begin position="415"/>
        <end position="438"/>
    </location>
</feature>
<dbReference type="GO" id="GO:0008137">
    <property type="term" value="F:NADH dehydrogenase (ubiquinone) activity"/>
    <property type="evidence" value="ECO:0007669"/>
    <property type="project" value="InterPro"/>
</dbReference>
<keyword evidence="4 5" id="KW-0472">Membrane</keyword>
<dbReference type="InterPro" id="IPR001750">
    <property type="entry name" value="ND/Mrp_TM"/>
</dbReference>
<evidence type="ECO:0000256" key="6">
    <source>
        <dbReference type="RuleBase" id="RU000320"/>
    </source>
</evidence>
<feature type="transmembrane region" description="Helical" evidence="5">
    <location>
        <begin position="133"/>
        <end position="152"/>
    </location>
</feature>
<feature type="transmembrane region" description="Helical" evidence="5">
    <location>
        <begin position="12"/>
        <end position="33"/>
    </location>
</feature>
<keyword evidence="2 5" id="KW-0812">Transmembrane</keyword>
<feature type="transmembrane region" description="Helical" evidence="5">
    <location>
        <begin position="275"/>
        <end position="295"/>
    </location>
</feature>
<keyword evidence="5" id="KW-1278">Translocase</keyword>
<reference evidence="8" key="1">
    <citation type="submission" date="2020-02" db="EMBL/GenBank/DDBJ databases">
        <authorList>
            <person name="Meier V. D."/>
        </authorList>
    </citation>
    <scope>NUCLEOTIDE SEQUENCE</scope>
    <source>
        <strain evidence="8">AVDCRST_MAG10</strain>
    </source>
</reference>
<dbReference type="EC" id="7.1.1.-" evidence="5"/>
<evidence type="ECO:0000256" key="3">
    <source>
        <dbReference type="ARBA" id="ARBA00022989"/>
    </source>
</evidence>
<evidence type="ECO:0000256" key="4">
    <source>
        <dbReference type="ARBA" id="ARBA00023136"/>
    </source>
</evidence>
<proteinExistence type="inferred from homology"/>
<feature type="transmembrane region" description="Helical" evidence="5">
    <location>
        <begin position="40"/>
        <end position="61"/>
    </location>
</feature>
<keyword evidence="3 5" id="KW-1133">Transmembrane helix</keyword>
<keyword evidence="5" id="KW-0813">Transport</keyword>
<comment type="function">
    <text evidence="5">NDH-1 shuttles electrons from NADH, via FMN and iron-sulfur (Fe-S) centers, to quinones in the respiratory chain. The immediate electron acceptor for the enzyme in this species is believed to be a menaquinone. Couples the redox reaction to proton translocation (for every two electrons transferred, four hydrogen ions are translocated across the cytoplasmic membrane), and thus conserves the redox energy in a proton gradient.</text>
</comment>
<feature type="domain" description="NADH:quinone oxidoreductase/Mrp antiporter transmembrane" evidence="7">
    <location>
        <begin position="129"/>
        <end position="428"/>
    </location>
</feature>
<dbReference type="GO" id="GO:0042773">
    <property type="term" value="P:ATP synthesis coupled electron transport"/>
    <property type="evidence" value="ECO:0007669"/>
    <property type="project" value="InterPro"/>
</dbReference>